<evidence type="ECO:0000313" key="5">
    <source>
        <dbReference type="Proteomes" id="UP000481360"/>
    </source>
</evidence>
<dbReference type="PANTHER" id="PTHR22674">
    <property type="entry name" value="NTPASE, KAP FAMILY P-LOOP DOMAIN-CONTAINING 1"/>
    <property type="match status" value="1"/>
</dbReference>
<evidence type="ECO:0000259" key="3">
    <source>
        <dbReference type="Pfam" id="PF07693"/>
    </source>
</evidence>
<keyword evidence="2" id="KW-0812">Transmembrane</keyword>
<dbReference type="PANTHER" id="PTHR22674:SF6">
    <property type="entry name" value="NTPASE KAP FAMILY P-LOOP DOMAIN-CONTAINING PROTEIN 1"/>
    <property type="match status" value="1"/>
</dbReference>
<feature type="domain" description="KAP NTPase" evidence="3">
    <location>
        <begin position="253"/>
        <end position="637"/>
    </location>
</feature>
<name>A0A7C9W0M8_9PSEU</name>
<comment type="caution">
    <text evidence="4">The sequence shown here is derived from an EMBL/GenBank/DDBJ whole genome shotgun (WGS) entry which is preliminary data.</text>
</comment>
<feature type="transmembrane region" description="Helical" evidence="2">
    <location>
        <begin position="379"/>
        <end position="402"/>
    </location>
</feature>
<evidence type="ECO:0000256" key="2">
    <source>
        <dbReference type="SAM" id="Phobius"/>
    </source>
</evidence>
<feature type="region of interest" description="Disordered" evidence="1">
    <location>
        <begin position="143"/>
        <end position="173"/>
    </location>
</feature>
<evidence type="ECO:0000313" key="4">
    <source>
        <dbReference type="EMBL" id="NGY65356.1"/>
    </source>
</evidence>
<feature type="compositionally biased region" description="Basic and acidic residues" evidence="1">
    <location>
        <begin position="192"/>
        <end position="209"/>
    </location>
</feature>
<protein>
    <recommendedName>
        <fullName evidence="3">KAP NTPase domain-containing protein</fullName>
    </recommendedName>
</protein>
<dbReference type="InterPro" id="IPR011646">
    <property type="entry name" value="KAP_P-loop"/>
</dbReference>
<dbReference type="RefSeq" id="WP_166054150.1">
    <property type="nucleotide sequence ID" value="NZ_JAAMPJ010000015.1"/>
</dbReference>
<keyword evidence="2" id="KW-0472">Membrane</keyword>
<keyword evidence="2" id="KW-1133">Transmembrane helix</keyword>
<dbReference type="InterPro" id="IPR052754">
    <property type="entry name" value="NTPase_KAP_P-loop"/>
</dbReference>
<dbReference type="AlphaFoldDB" id="A0A7C9W0M8"/>
<organism evidence="4 5">
    <name type="scientific">Lentzea alba</name>
    <dbReference type="NCBI Taxonomy" id="2714351"/>
    <lineage>
        <taxon>Bacteria</taxon>
        <taxon>Bacillati</taxon>
        <taxon>Actinomycetota</taxon>
        <taxon>Actinomycetes</taxon>
        <taxon>Pseudonocardiales</taxon>
        <taxon>Pseudonocardiaceae</taxon>
        <taxon>Lentzea</taxon>
    </lineage>
</organism>
<dbReference type="Pfam" id="PF07693">
    <property type="entry name" value="KAP_NTPase"/>
    <property type="match status" value="1"/>
</dbReference>
<dbReference type="Proteomes" id="UP000481360">
    <property type="component" value="Unassembled WGS sequence"/>
</dbReference>
<keyword evidence="5" id="KW-1185">Reference proteome</keyword>
<gene>
    <name evidence="4" type="ORF">G7043_41335</name>
</gene>
<accession>A0A7C9W0M8</accession>
<reference evidence="4 5" key="1">
    <citation type="submission" date="2020-03" db="EMBL/GenBank/DDBJ databases">
        <title>Isolation and identification of active actinomycetes.</title>
        <authorList>
            <person name="Sun X."/>
        </authorList>
    </citation>
    <scope>NUCLEOTIDE SEQUENCE [LARGE SCALE GENOMIC DNA]</scope>
    <source>
        <strain evidence="4 5">NEAU-D13</strain>
    </source>
</reference>
<proteinExistence type="predicted"/>
<dbReference type="EMBL" id="JAAMPJ010000015">
    <property type="protein sequence ID" value="NGY65356.1"/>
    <property type="molecule type" value="Genomic_DNA"/>
</dbReference>
<sequence length="727" mass="80404">MAGRYDSSDGIFVGVQADKQEFDDYLRLVNAAQEASVVVVIVSTRDLYLEFDAPKPNDRELPKDPLLAIAGSRTSPPIGKLILVVVEPDEFDASELAVRFGSKLDLVMRRPLARSTYASDLEGIADAVVAKLEVADSSSGSELWSAHHPSLARQFNEHSPEVPARPQTTGRGFGRDFDYRKWAAGGFQFEEPDLRDRSSSKSTASHDDSSSSNEETEGTEVKWSNDSATTTDYLKRDALARVLDARLREAQHQDPRTSLLVHLDGNWGSGKSTVLMLLAKHLEAPPPFLVVWFDAWQQSRVSPPWWALLTSLRQHVLADRNWVKRQFFRVHEMAARARVSGAPYIVAVVLLLVLTSGLGYVTWWLAARFSPTTGDLIKLFTPALAMGTFLWASTRVAARILLWDSSRGARLFEQTDNNPMARVAVHFEWLLRKSKKPVVFFADDLDRCREDYVVEFMDSVHTLVRDAPRSHHGAFAKSHSPAAYFVVAADGAWIRRSYESAYTTFEAPISAAGGSLGHLFTDKLFQLNVPMPSLGGGSQMEYIGKLLGLAVDNSNLQVAAASSAINSAGGDETAIIQTLASLNQNAREAVAPQAALALTTAETRKHTEHALRKFSSLLHGNPRSIKLFLNTYSILRSVRTLEGNTVSPNTLALWSIIRVRWPSIAKFLQRSPQAVEGIQDDLWLGDHFPEELRDLAKNKELRQVVSHPEGGPLTPALIRQCCGTTEN</sequence>
<dbReference type="InterPro" id="IPR027417">
    <property type="entry name" value="P-loop_NTPase"/>
</dbReference>
<feature type="transmembrane region" description="Helical" evidence="2">
    <location>
        <begin position="344"/>
        <end position="367"/>
    </location>
</feature>
<dbReference type="SUPFAM" id="SSF52540">
    <property type="entry name" value="P-loop containing nucleoside triphosphate hydrolases"/>
    <property type="match status" value="1"/>
</dbReference>
<feature type="region of interest" description="Disordered" evidence="1">
    <location>
        <begin position="192"/>
        <end position="225"/>
    </location>
</feature>
<evidence type="ECO:0000256" key="1">
    <source>
        <dbReference type="SAM" id="MobiDB-lite"/>
    </source>
</evidence>